<dbReference type="EMBL" id="AP014548">
    <property type="protein sequence ID" value="BAO54725.1"/>
    <property type="molecule type" value="Genomic_DNA"/>
</dbReference>
<dbReference type="RefSeq" id="WP_041495435.1">
    <property type="nucleotide sequence ID" value="NZ_AP014548.1"/>
</dbReference>
<dbReference type="AlphaFoldDB" id="W8VPY4"/>
<gene>
    <name evidence="1" type="ORF">NMS_0716</name>
</gene>
<reference evidence="1 2" key="1">
    <citation type="journal article" date="2014" name="Proc. Natl. Acad. Sci. U.S.A.">
        <title>Functional characterization of flavobacteria rhodopsins reveals a unique class of light-driven chloride pump in bacteria.</title>
        <authorList>
            <person name="Yoshizawa S."/>
            <person name="Kumagai Y."/>
            <person name="Kim H."/>
            <person name="Ogura Y."/>
            <person name="Hayashi T."/>
            <person name="Iwasaki W."/>
            <person name="DeLong E.F."/>
            <person name="Kogure K."/>
        </authorList>
    </citation>
    <scope>NUCLEOTIDE SEQUENCE [LARGE SCALE GENOMIC DNA]</scope>
    <source>
        <strain evidence="1 2">S1-08</strain>
    </source>
</reference>
<evidence type="ECO:0008006" key="3">
    <source>
        <dbReference type="Google" id="ProtNLM"/>
    </source>
</evidence>
<dbReference type="InterPro" id="IPR025366">
    <property type="entry name" value="DUF4270"/>
</dbReference>
<dbReference type="PROSITE" id="PS51257">
    <property type="entry name" value="PROKAR_LIPOPROTEIN"/>
    <property type="match status" value="1"/>
</dbReference>
<dbReference type="Pfam" id="PF14092">
    <property type="entry name" value="DUF4270"/>
    <property type="match status" value="1"/>
</dbReference>
<dbReference type="HOGENOM" id="CLU_036886_0_0_10"/>
<evidence type="ECO:0000313" key="1">
    <source>
        <dbReference type="EMBL" id="BAO54725.1"/>
    </source>
</evidence>
<accession>W8VPY4</accession>
<name>W8VPY4_9FLAO</name>
<dbReference type="OrthoDB" id="1466062at2"/>
<evidence type="ECO:0000313" key="2">
    <source>
        <dbReference type="Proteomes" id="UP000031760"/>
    </source>
</evidence>
<proteinExistence type="predicted"/>
<organism evidence="1 2">
    <name type="scientific">Nonlabens marinus S1-08</name>
    <dbReference type="NCBI Taxonomy" id="1454201"/>
    <lineage>
        <taxon>Bacteria</taxon>
        <taxon>Pseudomonadati</taxon>
        <taxon>Bacteroidota</taxon>
        <taxon>Flavobacteriia</taxon>
        <taxon>Flavobacteriales</taxon>
        <taxon>Flavobacteriaceae</taxon>
        <taxon>Nonlabens</taxon>
    </lineage>
</organism>
<dbReference type="KEGG" id="nmf:NMS_0716"/>
<dbReference type="Proteomes" id="UP000031760">
    <property type="component" value="Chromosome"/>
</dbReference>
<sequence>MNKLLKYGTMVLAIVFVLVSCDTDPTELGSDFLGIDIDGTIVQQDFEAKAFSAPLNPVQTNNFPSVQLGTYTDPLYGETKYEFVTQLSLATAGVDFGANRRLDSVVLEIPYFTTVEGREGEATTYSIDSLYGTGEVDVKIFENRYFLNSFDPNNVDQAAVYYSDFGSVIAANAGQEILPFNENNGVNPLLVSFRPDNREINLTEVDDTNTKVTTERLSPRLRQKLDLEYWEQKIFNLPTGASQLSSDSNFQNYLRGLYFKVSNPTNDGMLAYLNLNDAAITLYYNSDILDLNDSNGNGRTDDFFNIDSSFKINLAGTKVVLTESNVPQQTQAAISNSFNPIEGSERLYINGGAGAITLIDLFGPDNDNDGEADALTLLKSKNVLVNEANLEFYVDKAQVTAGSKEPERILIYDFVTGRYLLDFEPSGTGITSNINHLGRLEVESNGDRRYKIRLTNHISQVLQDNLPNNRLAVVVSQNVSLLGSSKVKSQTQPLPISSIPISAGIAHEGTVLHGNLSDDAAKRLKLKVFYTEPN</sequence>
<keyword evidence="2" id="KW-1185">Reference proteome</keyword>
<protein>
    <recommendedName>
        <fullName evidence="3">DUF4270 domain-containing protein</fullName>
    </recommendedName>
</protein>
<dbReference type="STRING" id="1454201.NMS_0716"/>